<evidence type="ECO:0000256" key="1">
    <source>
        <dbReference type="ARBA" id="ARBA00004370"/>
    </source>
</evidence>
<feature type="transmembrane region" description="Helical" evidence="5">
    <location>
        <begin position="232"/>
        <end position="253"/>
    </location>
</feature>
<feature type="transmembrane region" description="Helical" evidence="5">
    <location>
        <begin position="352"/>
        <end position="374"/>
    </location>
</feature>
<keyword evidence="3 5" id="KW-1133">Transmembrane helix</keyword>
<protein>
    <submittedName>
        <fullName evidence="7">Putative MFS-type transporter YcaD</fullName>
    </submittedName>
</protein>
<dbReference type="SUPFAM" id="SSF103473">
    <property type="entry name" value="MFS general substrate transporter"/>
    <property type="match status" value="1"/>
</dbReference>
<keyword evidence="4 5" id="KW-0472">Membrane</keyword>
<feature type="transmembrane region" description="Helical" evidence="5">
    <location>
        <begin position="265"/>
        <end position="283"/>
    </location>
</feature>
<feature type="domain" description="Major facilitator superfamily (MFS) profile" evidence="6">
    <location>
        <begin position="2"/>
        <end position="380"/>
    </location>
</feature>
<keyword evidence="8" id="KW-1185">Reference proteome</keyword>
<feature type="transmembrane region" description="Helical" evidence="5">
    <location>
        <begin position="73"/>
        <end position="91"/>
    </location>
</feature>
<dbReference type="PROSITE" id="PS50850">
    <property type="entry name" value="MFS"/>
    <property type="match status" value="1"/>
</dbReference>
<dbReference type="RefSeq" id="WP_058291505.1">
    <property type="nucleotide sequence ID" value="NZ_CYSD01000042.1"/>
</dbReference>
<dbReference type="PANTHER" id="PTHR23521:SF3">
    <property type="entry name" value="MFS TRANSPORTER"/>
    <property type="match status" value="1"/>
</dbReference>
<dbReference type="Proteomes" id="UP000052022">
    <property type="component" value="Unassembled WGS sequence"/>
</dbReference>
<comment type="subcellular location">
    <subcellularLocation>
        <location evidence="1">Membrane</location>
    </subcellularLocation>
</comment>
<reference evidence="7 8" key="1">
    <citation type="submission" date="2015-09" db="EMBL/GenBank/DDBJ databases">
        <authorList>
            <consortium name="Swine Surveillance"/>
        </authorList>
    </citation>
    <scope>NUCLEOTIDE SEQUENCE [LARGE SCALE GENOMIC DNA]</scope>
    <source>
        <strain evidence="7 8">CECT 7557</strain>
    </source>
</reference>
<dbReference type="EMBL" id="CYSD01000042">
    <property type="protein sequence ID" value="CUH81676.1"/>
    <property type="molecule type" value="Genomic_DNA"/>
</dbReference>
<evidence type="ECO:0000256" key="4">
    <source>
        <dbReference type="ARBA" id="ARBA00023136"/>
    </source>
</evidence>
<evidence type="ECO:0000313" key="8">
    <source>
        <dbReference type="Proteomes" id="UP000052022"/>
    </source>
</evidence>
<dbReference type="PANTHER" id="PTHR23521">
    <property type="entry name" value="TRANSPORTER MFS SUPERFAMILY"/>
    <property type="match status" value="1"/>
</dbReference>
<dbReference type="InterPro" id="IPR047200">
    <property type="entry name" value="MFS_YcaD-like"/>
</dbReference>
<dbReference type="Gene3D" id="1.20.1250.20">
    <property type="entry name" value="MFS general substrate transporter like domains"/>
    <property type="match status" value="2"/>
</dbReference>
<feature type="transmembrane region" description="Helical" evidence="5">
    <location>
        <begin position="199"/>
        <end position="220"/>
    </location>
</feature>
<dbReference type="GO" id="GO:0005886">
    <property type="term" value="C:plasma membrane"/>
    <property type="evidence" value="ECO:0007669"/>
    <property type="project" value="TreeGrafter"/>
</dbReference>
<feature type="transmembrane region" description="Helical" evidence="5">
    <location>
        <begin position="289"/>
        <end position="310"/>
    </location>
</feature>
<evidence type="ECO:0000259" key="6">
    <source>
        <dbReference type="PROSITE" id="PS50850"/>
    </source>
</evidence>
<dbReference type="InterPro" id="IPR011701">
    <property type="entry name" value="MFS"/>
</dbReference>
<dbReference type="InterPro" id="IPR036259">
    <property type="entry name" value="MFS_trans_sf"/>
</dbReference>
<evidence type="ECO:0000256" key="3">
    <source>
        <dbReference type="ARBA" id="ARBA00022989"/>
    </source>
</evidence>
<feature type="transmembrane region" description="Helical" evidence="5">
    <location>
        <begin position="97"/>
        <end position="119"/>
    </location>
</feature>
<dbReference type="GO" id="GO:0022857">
    <property type="term" value="F:transmembrane transporter activity"/>
    <property type="evidence" value="ECO:0007669"/>
    <property type="project" value="InterPro"/>
</dbReference>
<dbReference type="AlphaFoldDB" id="A0A0P1GI37"/>
<keyword evidence="2 5" id="KW-0812">Transmembrane</keyword>
<feature type="transmembrane region" description="Helical" evidence="5">
    <location>
        <begin position="131"/>
        <end position="152"/>
    </location>
</feature>
<sequence length="424" mass="45238">MFQVLSNAWALLMGVGLLMLGNGLQGTLLGVRGSLEGFSTFTMSIVMSAYFVGLLLGSYFAPGMIRRVGHVRVFAALASLISAVMILYPALANPVAWVFGRLVVGFCFSGVYVTAESWLNDATDNENRGKALSLYMIVMTLGLVAAQGFILIGDPGDYLPFVIASIAVSISFAPILLSISPVPAFETSKRMEMRELFKLSPLGCVGLFLLGGIFSAQFGMASVYATSAGLDIQQISMFTASFYVGALFLQFPIGWLSDRMERRRLIMFVALIGGGACMAAMMLGGNFYLLLASSFLTGGLVNPLYGLLLAHANDYLEHDDMASAAGSLLFINGLGASLGPVVIGWMMSDAAFGPSGFFLFMAILLGLMAFYAAYRATQRAAVPVEETGITPVMTPTATPVAVEFAQEYAIEYDLEEQETAEGNA</sequence>
<dbReference type="STRING" id="928856.SAMN04488049_102382"/>
<name>A0A0P1GI37_9RHOB</name>
<feature type="transmembrane region" description="Helical" evidence="5">
    <location>
        <begin position="322"/>
        <end position="346"/>
    </location>
</feature>
<dbReference type="InterPro" id="IPR020846">
    <property type="entry name" value="MFS_dom"/>
</dbReference>
<dbReference type="Pfam" id="PF07690">
    <property type="entry name" value="MFS_1"/>
    <property type="match status" value="1"/>
</dbReference>
<feature type="transmembrane region" description="Helical" evidence="5">
    <location>
        <begin position="41"/>
        <end position="61"/>
    </location>
</feature>
<gene>
    <name evidence="7" type="primary">ycaD_2</name>
    <name evidence="7" type="ORF">TRM7557_03545</name>
</gene>
<dbReference type="CDD" id="cd17477">
    <property type="entry name" value="MFS_YcaD_like"/>
    <property type="match status" value="1"/>
</dbReference>
<feature type="transmembrane region" description="Helical" evidence="5">
    <location>
        <begin position="158"/>
        <end position="179"/>
    </location>
</feature>
<dbReference type="OrthoDB" id="9810614at2"/>
<dbReference type="Pfam" id="PF00083">
    <property type="entry name" value="Sugar_tr"/>
    <property type="match status" value="1"/>
</dbReference>
<evidence type="ECO:0000313" key="7">
    <source>
        <dbReference type="EMBL" id="CUH81676.1"/>
    </source>
</evidence>
<organism evidence="7 8">
    <name type="scientific">Tritonibacter multivorans</name>
    <dbReference type="NCBI Taxonomy" id="928856"/>
    <lineage>
        <taxon>Bacteria</taxon>
        <taxon>Pseudomonadati</taxon>
        <taxon>Pseudomonadota</taxon>
        <taxon>Alphaproteobacteria</taxon>
        <taxon>Rhodobacterales</taxon>
        <taxon>Paracoccaceae</taxon>
        <taxon>Tritonibacter</taxon>
    </lineage>
</organism>
<dbReference type="InterPro" id="IPR005828">
    <property type="entry name" value="MFS_sugar_transport-like"/>
</dbReference>
<accession>A0A0P1GI37</accession>
<evidence type="ECO:0000256" key="5">
    <source>
        <dbReference type="SAM" id="Phobius"/>
    </source>
</evidence>
<evidence type="ECO:0000256" key="2">
    <source>
        <dbReference type="ARBA" id="ARBA00022692"/>
    </source>
</evidence>
<proteinExistence type="predicted"/>